<protein>
    <submittedName>
        <fullName evidence="1">Uncharacterized protein</fullName>
    </submittedName>
</protein>
<name>A0A5P8WBK4_9NOSO</name>
<dbReference type="AlphaFoldDB" id="A0A5P8WBK4"/>
<dbReference type="Proteomes" id="UP000326678">
    <property type="component" value="Chromosome Gxm2"/>
</dbReference>
<proteinExistence type="predicted"/>
<organism evidence="1 2">
    <name type="scientific">Nostoc sphaeroides CCNUC1</name>
    <dbReference type="NCBI Taxonomy" id="2653204"/>
    <lineage>
        <taxon>Bacteria</taxon>
        <taxon>Bacillati</taxon>
        <taxon>Cyanobacteriota</taxon>
        <taxon>Cyanophyceae</taxon>
        <taxon>Nostocales</taxon>
        <taxon>Nostocaceae</taxon>
        <taxon>Nostoc</taxon>
    </lineage>
</organism>
<evidence type="ECO:0000313" key="2">
    <source>
        <dbReference type="Proteomes" id="UP000326678"/>
    </source>
</evidence>
<accession>A0A5P8WBK4</accession>
<dbReference type="EMBL" id="CP045227">
    <property type="protein sequence ID" value="QFS50168.1"/>
    <property type="molecule type" value="Genomic_DNA"/>
</dbReference>
<sequence>MQKLGLTISFGAFVLIALATAIPVKNIKAFCLLPTLNSFKV</sequence>
<evidence type="ECO:0000313" key="1">
    <source>
        <dbReference type="EMBL" id="QFS50168.1"/>
    </source>
</evidence>
<keyword evidence="2" id="KW-1185">Reference proteome</keyword>
<reference evidence="1 2" key="1">
    <citation type="submission" date="2019-10" db="EMBL/GenBank/DDBJ databases">
        <title>Genomic and transcriptomic insights into the perfect genentic adaptation of a filamentous nitrogen-fixing cyanobacterium to rice fields.</title>
        <authorList>
            <person name="Chen Z."/>
        </authorList>
    </citation>
    <scope>NUCLEOTIDE SEQUENCE [LARGE SCALE GENOMIC DNA]</scope>
    <source>
        <strain evidence="1">CCNUC1</strain>
    </source>
</reference>
<dbReference type="KEGG" id="nsh:GXM_07662"/>
<gene>
    <name evidence="1" type="ORF">GXM_07662</name>
</gene>